<reference evidence="2" key="1">
    <citation type="journal article" date="2023" name="Mol. Phylogenet. Evol.">
        <title>Genome-scale phylogeny and comparative genomics of the fungal order Sordariales.</title>
        <authorList>
            <person name="Hensen N."/>
            <person name="Bonometti L."/>
            <person name="Westerberg I."/>
            <person name="Brannstrom I.O."/>
            <person name="Guillou S."/>
            <person name="Cros-Aarteil S."/>
            <person name="Calhoun S."/>
            <person name="Haridas S."/>
            <person name="Kuo A."/>
            <person name="Mondo S."/>
            <person name="Pangilinan J."/>
            <person name="Riley R."/>
            <person name="LaButti K."/>
            <person name="Andreopoulos B."/>
            <person name="Lipzen A."/>
            <person name="Chen C."/>
            <person name="Yan M."/>
            <person name="Daum C."/>
            <person name="Ng V."/>
            <person name="Clum A."/>
            <person name="Steindorff A."/>
            <person name="Ohm R.A."/>
            <person name="Martin F."/>
            <person name="Silar P."/>
            <person name="Natvig D.O."/>
            <person name="Lalanne C."/>
            <person name="Gautier V."/>
            <person name="Ament-Velasquez S.L."/>
            <person name="Kruys A."/>
            <person name="Hutchinson M.I."/>
            <person name="Powell A.J."/>
            <person name="Barry K."/>
            <person name="Miller A.N."/>
            <person name="Grigoriev I.V."/>
            <person name="Debuchy R."/>
            <person name="Gladieux P."/>
            <person name="Hiltunen Thoren M."/>
            <person name="Johannesson H."/>
        </authorList>
    </citation>
    <scope>NUCLEOTIDE SEQUENCE</scope>
    <source>
        <strain evidence="2">CBS 232.78</strain>
    </source>
</reference>
<feature type="region of interest" description="Disordered" evidence="1">
    <location>
        <begin position="280"/>
        <end position="304"/>
    </location>
</feature>
<proteinExistence type="predicted"/>
<name>A0AAE0K0T1_9PEZI</name>
<reference evidence="2" key="2">
    <citation type="submission" date="2023-06" db="EMBL/GenBank/DDBJ databases">
        <authorList>
            <consortium name="Lawrence Berkeley National Laboratory"/>
            <person name="Haridas S."/>
            <person name="Hensen N."/>
            <person name="Bonometti L."/>
            <person name="Westerberg I."/>
            <person name="Brannstrom I.O."/>
            <person name="Guillou S."/>
            <person name="Cros-Aarteil S."/>
            <person name="Calhoun S."/>
            <person name="Kuo A."/>
            <person name="Mondo S."/>
            <person name="Pangilinan J."/>
            <person name="Riley R."/>
            <person name="LaButti K."/>
            <person name="Andreopoulos B."/>
            <person name="Lipzen A."/>
            <person name="Chen C."/>
            <person name="Yanf M."/>
            <person name="Daum C."/>
            <person name="Ng V."/>
            <person name="Clum A."/>
            <person name="Steindorff A."/>
            <person name="Ohm R."/>
            <person name="Martin F."/>
            <person name="Silar P."/>
            <person name="Natvig D."/>
            <person name="Lalanne C."/>
            <person name="Gautier V."/>
            <person name="Ament-velasquez S.L."/>
            <person name="Kruys A."/>
            <person name="Hutchinson M.I."/>
            <person name="Powell A.J."/>
            <person name="Barry K."/>
            <person name="Miller A.N."/>
            <person name="Grigoriev I.V."/>
            <person name="Debuchy R."/>
            <person name="Gladieux P."/>
            <person name="Thoren M.H."/>
            <person name="Johannesson H."/>
        </authorList>
    </citation>
    <scope>NUCLEOTIDE SEQUENCE</scope>
    <source>
        <strain evidence="2">CBS 232.78</strain>
    </source>
</reference>
<dbReference type="AlphaFoldDB" id="A0AAE0K0T1"/>
<feature type="region of interest" description="Disordered" evidence="1">
    <location>
        <begin position="513"/>
        <end position="534"/>
    </location>
</feature>
<evidence type="ECO:0000256" key="1">
    <source>
        <dbReference type="SAM" id="MobiDB-lite"/>
    </source>
</evidence>
<evidence type="ECO:0008006" key="4">
    <source>
        <dbReference type="Google" id="ProtNLM"/>
    </source>
</evidence>
<evidence type="ECO:0000313" key="3">
    <source>
        <dbReference type="Proteomes" id="UP001285441"/>
    </source>
</evidence>
<sequence>FCYNDYSHANDTLLLSDYLAHENETVNFTATVKDGQQTSVVPCVLYLAPAAEPAPEPVAKAATSASILSKGNPFAMKVYEWAEAGVTSRGAVQSSSLGAPDPSKLTMAGLRKLLGSGTKMSMSQSKHKFCTASGMPAVDESMTFAAYLQLEETEADEQSELPSVSVFYKLDKPRSEPQTHQVDMTQMPGKLTKEDYALTGQEFVNSKMADTFQEKQRISQIEDQTFRNGAASNPYAVDAGYLTEGEWTEVVRNCGIMYGWIIDRENNRIVRAPKPAFRLRSKPVPEEEDPTPMVADTEPSQAEESTQVLSPLASAQLRAQELRKKVGNWKDAGRLTGGMLTLPRGADLKSETAKALQQPVIQINYNTPAPPPKAEAPPPEPEAPSNYWTATQFMRRATYEGNTVMPSFQVNDDSRVEVIVSSHEFETSMARNDFSGSSTEGSMSGGYGGFAVSVSAGKEAQNRHFGQLWCQRVTIGGRLQSTKIMSDTTATKEQQQKESFKWSVGAQVTTPWVSGGVKHSKTGGTDNQDNEADVKRREENVFEAVGGDTILVTNPEMWAATVADFRTWRRCSLSPLVDALSAIKGYAAVRSWFIQAMPTLSRYIELPPSKEVSLRFKVNTPTTQLSLSYLKQGTPEQRLSDPIYYFGHTKDSMVRPVENSVNMRVNFWSQMDMEAAKPLFSPQSYRAPVLLGYPGNKVGDSAFGTEFSQEYTNTLWSVSAPFNDALQHEARVCIQTVPLPDQNLGPTDAASAFNETVLSLAVFRNQQGVFLPGLTDAAERQFWRIMKVGGTSPDEHIKEGDEIYFCWLFSDQTTGFRDFVDDVFGRRRHHIPQELTSKTLFLKLPWPRFEGLQPTGPGKTNPPAPNTMVLSTEVPTFDGVPKLVSFKTLPSISRALENAKVGSLAQHDETVFAVQDVTFRADLVGNGGRGESGDELLKGLKQETSEKEKDKPVDVGLLAARARSAALYAIFEGLLLLSK</sequence>
<gene>
    <name evidence="2" type="ORF">B0H63DRAFT_404760</name>
</gene>
<accession>A0AAE0K0T1</accession>
<dbReference type="Proteomes" id="UP001285441">
    <property type="component" value="Unassembled WGS sequence"/>
</dbReference>
<keyword evidence="3" id="KW-1185">Reference proteome</keyword>
<evidence type="ECO:0000313" key="2">
    <source>
        <dbReference type="EMBL" id="KAK3367914.1"/>
    </source>
</evidence>
<organism evidence="2 3">
    <name type="scientific">Podospora didyma</name>
    <dbReference type="NCBI Taxonomy" id="330526"/>
    <lineage>
        <taxon>Eukaryota</taxon>
        <taxon>Fungi</taxon>
        <taxon>Dikarya</taxon>
        <taxon>Ascomycota</taxon>
        <taxon>Pezizomycotina</taxon>
        <taxon>Sordariomycetes</taxon>
        <taxon>Sordariomycetidae</taxon>
        <taxon>Sordariales</taxon>
        <taxon>Podosporaceae</taxon>
        <taxon>Podospora</taxon>
    </lineage>
</organism>
<comment type="caution">
    <text evidence="2">The sequence shown here is derived from an EMBL/GenBank/DDBJ whole genome shotgun (WGS) entry which is preliminary data.</text>
</comment>
<protein>
    <recommendedName>
        <fullName evidence="4">MACPF domain-containing protein</fullName>
    </recommendedName>
</protein>
<dbReference type="EMBL" id="JAULSW010000011">
    <property type="protein sequence ID" value="KAK3367914.1"/>
    <property type="molecule type" value="Genomic_DNA"/>
</dbReference>
<feature type="non-terminal residue" evidence="2">
    <location>
        <position position="979"/>
    </location>
</feature>